<dbReference type="PANTHER" id="PTHR43065">
    <property type="entry name" value="SENSOR HISTIDINE KINASE"/>
    <property type="match status" value="1"/>
</dbReference>
<dbReference type="Proteomes" id="UP000682713">
    <property type="component" value="Unassembled WGS sequence"/>
</dbReference>
<evidence type="ECO:0000313" key="17">
    <source>
        <dbReference type="Proteomes" id="UP000682713"/>
    </source>
</evidence>
<evidence type="ECO:0000256" key="8">
    <source>
        <dbReference type="ARBA" id="ARBA00022741"/>
    </source>
</evidence>
<evidence type="ECO:0000256" key="14">
    <source>
        <dbReference type="SAM" id="Phobius"/>
    </source>
</evidence>
<accession>A0A942YM10</accession>
<dbReference type="Pfam" id="PF02518">
    <property type="entry name" value="HATPase_c"/>
    <property type="match status" value="1"/>
</dbReference>
<keyword evidence="9 16" id="KW-0418">Kinase</keyword>
<gene>
    <name evidence="16" type="ORF">KHA93_15155</name>
</gene>
<dbReference type="PANTHER" id="PTHR43065:SF10">
    <property type="entry name" value="PEROXIDE STRESS-ACTIVATED HISTIDINE KINASE MAK3"/>
    <property type="match status" value="1"/>
</dbReference>
<dbReference type="CDD" id="cd12914">
    <property type="entry name" value="PDC1_DGC_like"/>
    <property type="match status" value="1"/>
</dbReference>
<evidence type="ECO:0000313" key="16">
    <source>
        <dbReference type="EMBL" id="MBS4200974.1"/>
    </source>
</evidence>
<keyword evidence="17" id="KW-1185">Reference proteome</keyword>
<dbReference type="GO" id="GO:0000155">
    <property type="term" value="F:phosphorelay sensor kinase activity"/>
    <property type="evidence" value="ECO:0007669"/>
    <property type="project" value="InterPro"/>
</dbReference>
<dbReference type="Gene3D" id="1.10.287.130">
    <property type="match status" value="1"/>
</dbReference>
<dbReference type="CDD" id="cd00082">
    <property type="entry name" value="HisKA"/>
    <property type="match status" value="1"/>
</dbReference>
<keyword evidence="13 14" id="KW-0472">Membrane</keyword>
<keyword evidence="12" id="KW-0902">Two-component regulatory system</keyword>
<reference evidence="16 17" key="1">
    <citation type="submission" date="2021-05" db="EMBL/GenBank/DDBJ databases">
        <title>Novel Bacillus species.</title>
        <authorList>
            <person name="Liu G."/>
        </authorList>
    </citation>
    <scope>NUCLEOTIDE SEQUENCE [LARGE SCALE GENOMIC DNA]</scope>
    <source>
        <strain evidence="16 17">FJAT-49732</strain>
    </source>
</reference>
<keyword evidence="5" id="KW-0597">Phosphoprotein</keyword>
<dbReference type="InterPro" id="IPR029151">
    <property type="entry name" value="Sensor-like_sf"/>
</dbReference>
<dbReference type="InterPro" id="IPR005467">
    <property type="entry name" value="His_kinase_dom"/>
</dbReference>
<dbReference type="SUPFAM" id="SSF55874">
    <property type="entry name" value="ATPase domain of HSP90 chaperone/DNA topoisomerase II/histidine kinase"/>
    <property type="match status" value="1"/>
</dbReference>
<protein>
    <recommendedName>
        <fullName evidence="3">histidine kinase</fullName>
        <ecNumber evidence="3">2.7.13.3</ecNumber>
    </recommendedName>
</protein>
<dbReference type="InterPro" id="IPR003661">
    <property type="entry name" value="HisK_dim/P_dom"/>
</dbReference>
<comment type="subcellular location">
    <subcellularLocation>
        <location evidence="2">Cell membrane</location>
        <topology evidence="2">Multi-pass membrane protein</topology>
    </subcellularLocation>
</comment>
<dbReference type="InterPro" id="IPR033479">
    <property type="entry name" value="dCache_1"/>
</dbReference>
<dbReference type="PROSITE" id="PS51257">
    <property type="entry name" value="PROKAR_LIPOPROTEIN"/>
    <property type="match status" value="1"/>
</dbReference>
<dbReference type="SMART" id="SM00387">
    <property type="entry name" value="HATPase_c"/>
    <property type="match status" value="1"/>
</dbReference>
<evidence type="ECO:0000256" key="13">
    <source>
        <dbReference type="ARBA" id="ARBA00023136"/>
    </source>
</evidence>
<sequence length="497" mass="56287">MKLVKKWSIYLLVTLVPSIIISCILANQNIENLKTKYQSKADQCAKIHASNLNNFIGETIGRLEMLATLINTQHDDLDNIYEILKETHEQDDRFSGLYLVDPKGDFIVSSNPLTHYVNVSDRSYFQESIKTGKTTFSQSHIGRVTKLEIITAATPISPDAITKGVLLVSIRLDEVEQSIKNIIKDEIIIVKNEDGKTEIETNTPIPTEQYIEASTEITQLPWTLTAKVINEENDSFFNIFFYYFVLVMFIVNLVFLVVHYFLLHKKGKKERAQIEHHKIELLGKLAASTAHEIRNPLTGIKGLISLLSEENHDQKAQFYYGVIQNEITRINAIVSELLLLGRPTAYTFEVCDTNNIVQEIAPIIQSEANYMNVELVIKYSKHKLPISCVKDQIKQVLLNLTKNSLHAIVEDGKLSIVLEKVQDECVIHVTDDGKGIPRDKLDQVFNPFFTMKEEGSGLGLTVCKRIIDSHNGTITIQSVQNKGTQVEIRIPLHESEK</sequence>
<dbReference type="AlphaFoldDB" id="A0A942YM10"/>
<dbReference type="PROSITE" id="PS50109">
    <property type="entry name" value="HIS_KIN"/>
    <property type="match status" value="1"/>
</dbReference>
<evidence type="ECO:0000256" key="11">
    <source>
        <dbReference type="ARBA" id="ARBA00022989"/>
    </source>
</evidence>
<evidence type="ECO:0000256" key="6">
    <source>
        <dbReference type="ARBA" id="ARBA00022679"/>
    </source>
</evidence>
<dbReference type="InterPro" id="IPR036097">
    <property type="entry name" value="HisK_dim/P_sf"/>
</dbReference>
<evidence type="ECO:0000256" key="12">
    <source>
        <dbReference type="ARBA" id="ARBA00023012"/>
    </source>
</evidence>
<dbReference type="PRINTS" id="PR00344">
    <property type="entry name" value="BCTRLSENSOR"/>
</dbReference>
<dbReference type="InterPro" id="IPR003594">
    <property type="entry name" value="HATPase_dom"/>
</dbReference>
<keyword evidence="11 14" id="KW-1133">Transmembrane helix</keyword>
<evidence type="ECO:0000259" key="15">
    <source>
        <dbReference type="PROSITE" id="PS50109"/>
    </source>
</evidence>
<proteinExistence type="predicted"/>
<dbReference type="CDD" id="cd00075">
    <property type="entry name" value="HATPase"/>
    <property type="match status" value="1"/>
</dbReference>
<dbReference type="EC" id="2.7.13.3" evidence="3"/>
<dbReference type="InterPro" id="IPR004358">
    <property type="entry name" value="Sig_transdc_His_kin-like_C"/>
</dbReference>
<dbReference type="GO" id="GO:0005886">
    <property type="term" value="C:plasma membrane"/>
    <property type="evidence" value="ECO:0007669"/>
    <property type="project" value="UniProtKB-SubCell"/>
</dbReference>
<dbReference type="Pfam" id="PF02743">
    <property type="entry name" value="dCache_1"/>
    <property type="match status" value="1"/>
</dbReference>
<dbReference type="Gene3D" id="3.30.450.20">
    <property type="entry name" value="PAS domain"/>
    <property type="match status" value="2"/>
</dbReference>
<dbReference type="InterPro" id="IPR036890">
    <property type="entry name" value="HATPase_C_sf"/>
</dbReference>
<dbReference type="SUPFAM" id="SSF47384">
    <property type="entry name" value="Homodimeric domain of signal transducing histidine kinase"/>
    <property type="match status" value="1"/>
</dbReference>
<keyword evidence="10" id="KW-0067">ATP-binding</keyword>
<evidence type="ECO:0000256" key="2">
    <source>
        <dbReference type="ARBA" id="ARBA00004651"/>
    </source>
</evidence>
<dbReference type="EMBL" id="JAGYPJ010000001">
    <property type="protein sequence ID" value="MBS4200974.1"/>
    <property type="molecule type" value="Genomic_DNA"/>
</dbReference>
<evidence type="ECO:0000256" key="9">
    <source>
        <dbReference type="ARBA" id="ARBA00022777"/>
    </source>
</evidence>
<keyword evidence="6" id="KW-0808">Transferase</keyword>
<name>A0A942YM10_9BACI</name>
<dbReference type="SUPFAM" id="SSF103190">
    <property type="entry name" value="Sensory domain-like"/>
    <property type="match status" value="1"/>
</dbReference>
<dbReference type="Gene3D" id="3.30.565.10">
    <property type="entry name" value="Histidine kinase-like ATPase, C-terminal domain"/>
    <property type="match status" value="1"/>
</dbReference>
<evidence type="ECO:0000256" key="10">
    <source>
        <dbReference type="ARBA" id="ARBA00022840"/>
    </source>
</evidence>
<dbReference type="RefSeq" id="WP_213111501.1">
    <property type="nucleotide sequence ID" value="NZ_JAGYPJ010000001.1"/>
</dbReference>
<keyword evidence="8" id="KW-0547">Nucleotide-binding</keyword>
<evidence type="ECO:0000256" key="1">
    <source>
        <dbReference type="ARBA" id="ARBA00000085"/>
    </source>
</evidence>
<evidence type="ECO:0000256" key="4">
    <source>
        <dbReference type="ARBA" id="ARBA00022475"/>
    </source>
</evidence>
<evidence type="ECO:0000256" key="5">
    <source>
        <dbReference type="ARBA" id="ARBA00022553"/>
    </source>
</evidence>
<comment type="caution">
    <text evidence="16">The sequence shown here is derived from an EMBL/GenBank/DDBJ whole genome shotgun (WGS) entry which is preliminary data.</text>
</comment>
<keyword evidence="7 14" id="KW-0812">Transmembrane</keyword>
<dbReference type="SMART" id="SM00388">
    <property type="entry name" value="HisKA"/>
    <property type="match status" value="1"/>
</dbReference>
<evidence type="ECO:0000256" key="3">
    <source>
        <dbReference type="ARBA" id="ARBA00012438"/>
    </source>
</evidence>
<dbReference type="GO" id="GO:0005524">
    <property type="term" value="F:ATP binding"/>
    <property type="evidence" value="ECO:0007669"/>
    <property type="project" value="UniProtKB-KW"/>
</dbReference>
<comment type="catalytic activity">
    <reaction evidence="1">
        <text>ATP + protein L-histidine = ADP + protein N-phospho-L-histidine.</text>
        <dbReference type="EC" id="2.7.13.3"/>
    </reaction>
</comment>
<dbReference type="Pfam" id="PF00512">
    <property type="entry name" value="HisKA"/>
    <property type="match status" value="1"/>
</dbReference>
<evidence type="ECO:0000256" key="7">
    <source>
        <dbReference type="ARBA" id="ARBA00022692"/>
    </source>
</evidence>
<feature type="transmembrane region" description="Helical" evidence="14">
    <location>
        <begin position="240"/>
        <end position="263"/>
    </location>
</feature>
<keyword evidence="4" id="KW-1003">Cell membrane</keyword>
<organism evidence="16 17">
    <name type="scientific">Lederbergia citrisecunda</name>
    <dbReference type="NCBI Taxonomy" id="2833583"/>
    <lineage>
        <taxon>Bacteria</taxon>
        <taxon>Bacillati</taxon>
        <taxon>Bacillota</taxon>
        <taxon>Bacilli</taxon>
        <taxon>Bacillales</taxon>
        <taxon>Bacillaceae</taxon>
        <taxon>Lederbergia</taxon>
    </lineage>
</organism>
<feature type="domain" description="Histidine kinase" evidence="15">
    <location>
        <begin position="288"/>
        <end position="494"/>
    </location>
</feature>